<organism evidence="5">
    <name type="scientific">invertebrate metagenome</name>
    <dbReference type="NCBI Taxonomy" id="1711999"/>
    <lineage>
        <taxon>unclassified sequences</taxon>
        <taxon>metagenomes</taxon>
        <taxon>organismal metagenomes</taxon>
    </lineage>
</organism>
<reference evidence="5" key="1">
    <citation type="submission" date="2018-10" db="EMBL/GenBank/DDBJ databases">
        <authorList>
            <person name="Gruber-Vodicka H."/>
            <person name="Jaeckle O."/>
        </authorList>
    </citation>
    <scope>NUCLEOTIDE SEQUENCE</scope>
</reference>
<dbReference type="PANTHER" id="PTHR43272">
    <property type="entry name" value="LONG-CHAIN-FATTY-ACID--COA LIGASE"/>
    <property type="match status" value="1"/>
</dbReference>
<comment type="catalytic activity">
    <reaction evidence="3">
        <text>a long-chain fatty acid + ATP + CoA = a long-chain fatty acyl-CoA + AMP + diphosphate</text>
        <dbReference type="Rhea" id="RHEA:15421"/>
        <dbReference type="ChEBI" id="CHEBI:30616"/>
        <dbReference type="ChEBI" id="CHEBI:33019"/>
        <dbReference type="ChEBI" id="CHEBI:57287"/>
        <dbReference type="ChEBI" id="CHEBI:57560"/>
        <dbReference type="ChEBI" id="CHEBI:83139"/>
        <dbReference type="ChEBI" id="CHEBI:456215"/>
        <dbReference type="EC" id="6.2.1.3"/>
    </reaction>
    <physiologicalReaction direction="left-to-right" evidence="3">
        <dbReference type="Rhea" id="RHEA:15422"/>
    </physiologicalReaction>
</comment>
<dbReference type="Gene3D" id="3.40.50.12780">
    <property type="entry name" value="N-terminal domain of ligase-like"/>
    <property type="match status" value="1"/>
</dbReference>
<dbReference type="InterPro" id="IPR000873">
    <property type="entry name" value="AMP-dep_synth/lig_dom"/>
</dbReference>
<dbReference type="InterPro" id="IPR045851">
    <property type="entry name" value="AMP-bd_C_sf"/>
</dbReference>
<name>A0A484H5M9_9ZZZZ</name>
<gene>
    <name evidence="5" type="ORF">RIEGSTA812A_PEG_819</name>
</gene>
<dbReference type="InterPro" id="IPR042099">
    <property type="entry name" value="ANL_N_sf"/>
</dbReference>
<keyword evidence="2" id="KW-0067">ATP-binding</keyword>
<dbReference type="Gene3D" id="3.30.300.30">
    <property type="match status" value="1"/>
</dbReference>
<dbReference type="EC" id="6.2.1.3" evidence="5"/>
<sequence>MISPVPSLDRYDQWPSLVTMFFEQAERVGRRPLLWAKRDGIFCSMTGQQAAASAAALARGLHRLGVRKEDRVMLVSENRPEWLLSDIAIMAAGGITVPAYTTNTVADHRHILNDAAPVVAIVSTSSLAAQLLPALSEMRHPPRVIFMEPDGLPSPHAQGVSWAEVVTDGSDRSDALATIERDDTACIIYTSGTGGTPKGVMLSHRAILFNCMGAFDILNTLGLKNEIFLSFLPLSHAYEHTAGQFFPISIGAQIYYAEGIDHLAANLREARPTLMTAVPRLYEILRARILQAVKRQGGLRIRLFRRALALGYKRYEKASGLSPDGLSPVQYIADRLLDPLVRHWVTAFFGGRLKAMISGGAPLNPEIGLFFTALGVRLLQGYGQTEAAPVISCNRPDDVRLDTVGPPLRRVTVRIAEDGEILVQGPLVMQGYWKQPEASREIIDSAGWLHTGDVGEVDDAGRIRITDRKRDIIISSGGDNISPQRVENSLALEPAINQAIVYGDGRPHLVALIVPDNDFLDTWRRTHGTTLEDIARDPAFRKAMSAVVERVNKSLSQGERIKRFTIITNPFSVANGLLTPTLKVRRYMVQQIYGARLDSLYD</sequence>
<evidence type="ECO:0000256" key="3">
    <source>
        <dbReference type="ARBA" id="ARBA00024484"/>
    </source>
</evidence>
<proteinExistence type="predicted"/>
<accession>A0A484H5M9</accession>
<protein>
    <submittedName>
        <fullName evidence="5">Long-chain-fatty-acid--CoA ligase</fullName>
        <ecNumber evidence="5">6.2.1.3</ecNumber>
    </submittedName>
</protein>
<dbReference type="AlphaFoldDB" id="A0A484H5M9"/>
<dbReference type="GO" id="GO:0004467">
    <property type="term" value="F:long-chain fatty acid-CoA ligase activity"/>
    <property type="evidence" value="ECO:0007669"/>
    <property type="project" value="UniProtKB-EC"/>
</dbReference>
<evidence type="ECO:0000256" key="2">
    <source>
        <dbReference type="ARBA" id="ARBA00022840"/>
    </source>
</evidence>
<evidence type="ECO:0000259" key="4">
    <source>
        <dbReference type="Pfam" id="PF00501"/>
    </source>
</evidence>
<dbReference type="CDD" id="cd05907">
    <property type="entry name" value="VL_LC_FACS_like"/>
    <property type="match status" value="1"/>
</dbReference>
<feature type="domain" description="AMP-dependent synthetase/ligase" evidence="4">
    <location>
        <begin position="21"/>
        <end position="433"/>
    </location>
</feature>
<dbReference type="GO" id="GO:0005524">
    <property type="term" value="F:ATP binding"/>
    <property type="evidence" value="ECO:0007669"/>
    <property type="project" value="UniProtKB-KW"/>
</dbReference>
<keyword evidence="1" id="KW-0547">Nucleotide-binding</keyword>
<dbReference type="Pfam" id="PF23562">
    <property type="entry name" value="AMP-binding_C_3"/>
    <property type="match status" value="1"/>
</dbReference>
<dbReference type="GO" id="GO:0016020">
    <property type="term" value="C:membrane"/>
    <property type="evidence" value="ECO:0007669"/>
    <property type="project" value="TreeGrafter"/>
</dbReference>
<dbReference type="SUPFAM" id="SSF56801">
    <property type="entry name" value="Acetyl-CoA synthetase-like"/>
    <property type="match status" value="1"/>
</dbReference>
<dbReference type="EMBL" id="LR026963">
    <property type="protein sequence ID" value="VBB69346.1"/>
    <property type="molecule type" value="Genomic_DNA"/>
</dbReference>
<evidence type="ECO:0000313" key="5">
    <source>
        <dbReference type="EMBL" id="VBB69346.1"/>
    </source>
</evidence>
<dbReference type="Pfam" id="PF00501">
    <property type="entry name" value="AMP-binding"/>
    <property type="match status" value="1"/>
</dbReference>
<dbReference type="PANTHER" id="PTHR43272:SF33">
    <property type="entry name" value="AMP-BINDING DOMAIN-CONTAINING PROTEIN-RELATED"/>
    <property type="match status" value="1"/>
</dbReference>
<evidence type="ECO:0000256" key="1">
    <source>
        <dbReference type="ARBA" id="ARBA00022741"/>
    </source>
</evidence>
<keyword evidence="5" id="KW-0436">Ligase</keyword>